<name>A0AAW4W1G4_9FIRM</name>
<feature type="transmembrane region" description="Helical" evidence="2">
    <location>
        <begin position="68"/>
        <end position="89"/>
    </location>
</feature>
<protein>
    <submittedName>
        <fullName evidence="3">Uncharacterized protein</fullName>
    </submittedName>
</protein>
<dbReference type="Proteomes" id="UP001298753">
    <property type="component" value="Unassembled WGS sequence"/>
</dbReference>
<gene>
    <name evidence="3" type="ORF">LKD22_08815</name>
</gene>
<dbReference type="RefSeq" id="WP_227600858.1">
    <property type="nucleotide sequence ID" value="NZ_JAJEPX010000026.1"/>
</dbReference>
<keyword evidence="2" id="KW-0812">Transmembrane</keyword>
<dbReference type="AlphaFoldDB" id="A0AAW4W1G4"/>
<evidence type="ECO:0000256" key="2">
    <source>
        <dbReference type="SAM" id="Phobius"/>
    </source>
</evidence>
<accession>A0AAW4W1G4</accession>
<sequence length="149" mass="15794">MSENQQPLDEKQAVSDVQEQETLPAAAEDTLPAAQDENAPAILDAEPEEEEEDIDPADVKIFGMKRHVFQLTCLGAAVGYILCGLVGILGEKMQGTGLGDILAKSPSATVWAVAVAAVGYFIGSRLEKKREAALADEQAALEQPNDTNA</sequence>
<evidence type="ECO:0000256" key="1">
    <source>
        <dbReference type="SAM" id="MobiDB-lite"/>
    </source>
</evidence>
<evidence type="ECO:0000313" key="3">
    <source>
        <dbReference type="EMBL" id="MCC2177223.1"/>
    </source>
</evidence>
<feature type="compositionally biased region" description="Acidic residues" evidence="1">
    <location>
        <begin position="45"/>
        <end position="56"/>
    </location>
</feature>
<proteinExistence type="predicted"/>
<keyword evidence="2" id="KW-0472">Membrane</keyword>
<evidence type="ECO:0000313" key="4">
    <source>
        <dbReference type="Proteomes" id="UP001298753"/>
    </source>
</evidence>
<feature type="region of interest" description="Disordered" evidence="1">
    <location>
        <begin position="1"/>
        <end position="56"/>
    </location>
</feature>
<comment type="caution">
    <text evidence="3">The sequence shown here is derived from an EMBL/GenBank/DDBJ whole genome shotgun (WGS) entry which is preliminary data.</text>
</comment>
<keyword evidence="2" id="KW-1133">Transmembrane helix</keyword>
<keyword evidence="4" id="KW-1185">Reference proteome</keyword>
<dbReference type="EMBL" id="JAJEPX010000026">
    <property type="protein sequence ID" value="MCC2177223.1"/>
    <property type="molecule type" value="Genomic_DNA"/>
</dbReference>
<feature type="transmembrane region" description="Helical" evidence="2">
    <location>
        <begin position="101"/>
        <end position="122"/>
    </location>
</feature>
<dbReference type="GeneID" id="98659294"/>
<organism evidence="3 4">
    <name type="scientific">Agathobaculum butyriciproducens</name>
    <dbReference type="NCBI Taxonomy" id="1628085"/>
    <lineage>
        <taxon>Bacteria</taxon>
        <taxon>Bacillati</taxon>
        <taxon>Bacillota</taxon>
        <taxon>Clostridia</taxon>
        <taxon>Eubacteriales</taxon>
        <taxon>Butyricicoccaceae</taxon>
        <taxon>Agathobaculum</taxon>
    </lineage>
</organism>
<reference evidence="3 4" key="1">
    <citation type="submission" date="2021-10" db="EMBL/GenBank/DDBJ databases">
        <title>Anaerobic single-cell dispensing facilitates the cultivation of human gut bacteria.</title>
        <authorList>
            <person name="Afrizal A."/>
        </authorList>
    </citation>
    <scope>NUCLEOTIDE SEQUENCE [LARGE SCALE GENOMIC DNA]</scope>
    <source>
        <strain evidence="3 4">CLA-AA-H270</strain>
    </source>
</reference>